<reference evidence="5" key="1">
    <citation type="submission" date="2020-08" db="EMBL/GenBank/DDBJ databases">
        <title>Winogradskyella ouciana sp. nov., isolated from the hadal seawater of the Mariana Trench.</title>
        <authorList>
            <person name="He X."/>
        </authorList>
    </citation>
    <scope>NUCLEOTIDE SEQUENCE [LARGE SCALE GENOMIC DNA]</scope>
    <source>
        <strain evidence="5">KCTC 52348</strain>
    </source>
</reference>
<comment type="similarity">
    <text evidence="1">Belongs to the methyltransferase superfamily.</text>
</comment>
<feature type="domain" description="Methyltransferase type 11" evidence="4">
    <location>
        <begin position="39"/>
        <end position="130"/>
    </location>
</feature>
<dbReference type="InterPro" id="IPR013216">
    <property type="entry name" value="Methyltransf_11"/>
</dbReference>
<proteinExistence type="inferred from homology"/>
<comment type="caution">
    <text evidence="5">The sequence shown here is derived from an EMBL/GenBank/DDBJ whole genome shotgun (WGS) entry which is preliminary data.</text>
</comment>
<dbReference type="Gene3D" id="3.40.50.150">
    <property type="entry name" value="Vaccinia Virus protein VP39"/>
    <property type="match status" value="1"/>
</dbReference>
<keyword evidence="2 5" id="KW-0489">Methyltransferase</keyword>
<dbReference type="InterPro" id="IPR029063">
    <property type="entry name" value="SAM-dependent_MTases_sf"/>
</dbReference>
<keyword evidence="6" id="KW-1185">Reference proteome</keyword>
<dbReference type="SUPFAM" id="SSF53335">
    <property type="entry name" value="S-adenosyl-L-methionine-dependent methyltransferases"/>
    <property type="match status" value="1"/>
</dbReference>
<evidence type="ECO:0000256" key="2">
    <source>
        <dbReference type="ARBA" id="ARBA00022603"/>
    </source>
</evidence>
<evidence type="ECO:0000313" key="6">
    <source>
        <dbReference type="Proteomes" id="UP000533900"/>
    </source>
</evidence>
<evidence type="ECO:0000256" key="1">
    <source>
        <dbReference type="ARBA" id="ARBA00008361"/>
    </source>
</evidence>
<dbReference type="EMBL" id="JACLCP010000004">
    <property type="protein sequence ID" value="MBC2845979.1"/>
    <property type="molecule type" value="Genomic_DNA"/>
</dbReference>
<evidence type="ECO:0000256" key="3">
    <source>
        <dbReference type="ARBA" id="ARBA00022679"/>
    </source>
</evidence>
<dbReference type="InterPro" id="IPR051052">
    <property type="entry name" value="Diverse_substrate_MTase"/>
</dbReference>
<accession>A0A842IV22</accession>
<evidence type="ECO:0000313" key="5">
    <source>
        <dbReference type="EMBL" id="MBC2845979.1"/>
    </source>
</evidence>
<evidence type="ECO:0000259" key="4">
    <source>
        <dbReference type="Pfam" id="PF08241"/>
    </source>
</evidence>
<name>A0A842IV22_9FLAO</name>
<dbReference type="PANTHER" id="PTHR44942">
    <property type="entry name" value="METHYLTRANSF_11 DOMAIN-CONTAINING PROTEIN"/>
    <property type="match status" value="1"/>
</dbReference>
<protein>
    <submittedName>
        <fullName evidence="5">Class I SAM-dependent methyltransferase</fullName>
    </submittedName>
</protein>
<sequence length="263" mass="29973">MSTKYNKIGINYNQTRKADPYLTEQLLKHLNPNKNGNYLDIGCGTGNYTNEFQKKGFTFIGIDPSIEMLQKACSQNQNIEWQIGTAEKTDLAQHSVDGIIGTLTIHHWANLSRAFSELAYILKPNGKIVIFTSTPRQMKGYWLNHYFPKMLEDSMVQMPSLEVVEQAMVSAGFKISSTEIYNIKPDLQDQFLYCGKQNPELYFNESIRHGISSFSALANLEEVETGLRQLRDDIDNGKINDIMKSYENDLGDYLYIIGKKDKA</sequence>
<organism evidence="5 6">
    <name type="scientific">Winogradskyella flava</name>
    <dbReference type="NCBI Taxonomy" id="1884876"/>
    <lineage>
        <taxon>Bacteria</taxon>
        <taxon>Pseudomonadati</taxon>
        <taxon>Bacteroidota</taxon>
        <taxon>Flavobacteriia</taxon>
        <taxon>Flavobacteriales</taxon>
        <taxon>Flavobacteriaceae</taxon>
        <taxon>Winogradskyella</taxon>
    </lineage>
</organism>
<keyword evidence="3 5" id="KW-0808">Transferase</keyword>
<dbReference type="PANTHER" id="PTHR44942:SF4">
    <property type="entry name" value="METHYLTRANSFERASE TYPE 11 DOMAIN-CONTAINING PROTEIN"/>
    <property type="match status" value="1"/>
</dbReference>
<dbReference type="GO" id="GO:0032259">
    <property type="term" value="P:methylation"/>
    <property type="evidence" value="ECO:0007669"/>
    <property type="project" value="UniProtKB-KW"/>
</dbReference>
<dbReference type="AlphaFoldDB" id="A0A842IV22"/>
<gene>
    <name evidence="5" type="ORF">H7F21_12810</name>
</gene>
<dbReference type="CDD" id="cd02440">
    <property type="entry name" value="AdoMet_MTases"/>
    <property type="match status" value="1"/>
</dbReference>
<dbReference type="GO" id="GO:0008757">
    <property type="term" value="F:S-adenosylmethionine-dependent methyltransferase activity"/>
    <property type="evidence" value="ECO:0007669"/>
    <property type="project" value="InterPro"/>
</dbReference>
<dbReference type="Proteomes" id="UP000533900">
    <property type="component" value="Unassembled WGS sequence"/>
</dbReference>
<dbReference type="RefSeq" id="WP_185789703.1">
    <property type="nucleotide sequence ID" value="NZ_JACLCP010000004.1"/>
</dbReference>
<dbReference type="Pfam" id="PF08241">
    <property type="entry name" value="Methyltransf_11"/>
    <property type="match status" value="1"/>
</dbReference>